<dbReference type="InterPro" id="IPR004014">
    <property type="entry name" value="ATPase_P-typ_cation-transptr_N"/>
</dbReference>
<feature type="transmembrane region" description="Helical" evidence="15">
    <location>
        <begin position="61"/>
        <end position="78"/>
    </location>
</feature>
<dbReference type="GO" id="GO:0046872">
    <property type="term" value="F:metal ion binding"/>
    <property type="evidence" value="ECO:0007669"/>
    <property type="project" value="UniProtKB-KW"/>
</dbReference>
<evidence type="ECO:0000313" key="17">
    <source>
        <dbReference type="EMBL" id="KKK23376.1"/>
    </source>
</evidence>
<feature type="transmembrane region" description="Helical" evidence="15">
    <location>
        <begin position="256"/>
        <end position="276"/>
    </location>
</feature>
<sequence length="1007" mass="109142">MEHSFLSSPAHVLEHFDVSEHNGLSKDQVLQSKNTHGLNALAEEPPTPLWELVLEQFKDQLVLILLGSAAISFVLALFEDGDDWTAFVDPVVILTILILNAIVGVTQESSAEKAIAALQEYSANEATVVRDGVVQRVKAEELVPGDIVHVAVGDRVPADCRLVAVHSNSFRVDQAILTGESESVAKDTQAIKDKQAVKQDQTNMLFSGTTVVNGHATAIVVLIGASTAIGDIHESITSQISEPTPLKQKLNDFGDMLAKVITVICILVWLINIEHFNDPSHGGWTKGAIYYLKIAVSLGVAAIPEGLAVVITTCLALGTRKMAQKNAVVRSLPSVETLGSCSVICSDKTGTLTTNQMSVEKIVHLSESGSDVEVIDVEGTTFAPEGKLSSNGKVVHNLAVSSSTVQQMAEVMARCNSATLAHDEKTGTFSCIGEPTEGALRVLVEKIGTDDAATNEKLLQLPVSQRLHASSSYYEDRLPLKATYEFSRDRKSMSVLVGNGKHQRLLVKGAPESILDRCSYVVLGANGPRVPLTKAHSDLLSAEVVEYGNRGLRVIALASVDDVATNPLLKNAQTSEEYAQLERNMTLIGLVAMLDPPRVEVADSINKCREAGIRVIVITGDNRNTAESICRQIGVFGQDEDLRGKSYTGREFDDLSHSEQLEAVKTASLFSRTEPTHKSKLVDLLQSLGHVVAMTGDGVNDAPALKKSDIGVAMGTGTDVAKLAADMVLADDNFATITVAVEEGRSIYSNTQQFIRYLISSNIGEVVSIFLTAALGMPEALIPVQLLWVNLVTDGLPATALSFNPADHDVMRRPPRKRDEPLVGGWLLFRYMVIGTYVGAATVFGYVWWFLYNPEGPQISFWQLSHFHKCSSQFPEIGCEMFTNDMSRSASTVSLSILVVIEMLNAMNALSSSESLLTFGLWNNMMLVYAIILSMTLHFAILYIPFLQGLFSILPLGWIEWQAVLGISAPVILIDEILKVMERRLYNIPASTPVEQANGAVSKPKKA</sequence>
<dbReference type="InterPro" id="IPR023299">
    <property type="entry name" value="ATPase_P-typ_cyto_dom_N"/>
</dbReference>
<keyword evidence="6 15" id="KW-0547">Nucleotide-binding</keyword>
<feature type="transmembrane region" description="Helical" evidence="15">
    <location>
        <begin position="754"/>
        <end position="775"/>
    </location>
</feature>
<dbReference type="SMART" id="SM00831">
    <property type="entry name" value="Cation_ATPase_N"/>
    <property type="match status" value="1"/>
</dbReference>
<dbReference type="FunFam" id="3.40.1110.10:FF:000021">
    <property type="entry name" value="calcium-transporting ATPase, endoplasmic reticulum-type"/>
    <property type="match status" value="1"/>
</dbReference>
<dbReference type="GO" id="GO:0005388">
    <property type="term" value="F:P-type calcium transporter activity"/>
    <property type="evidence" value="ECO:0007669"/>
    <property type="project" value="UniProtKB-EC"/>
</dbReference>
<evidence type="ECO:0000256" key="10">
    <source>
        <dbReference type="ARBA" id="ARBA00022967"/>
    </source>
</evidence>
<evidence type="ECO:0000313" key="18">
    <source>
        <dbReference type="Proteomes" id="UP000034291"/>
    </source>
</evidence>
<keyword evidence="5" id="KW-0479">Metal-binding</keyword>
<proteinExistence type="inferred from homology"/>
<dbReference type="PROSITE" id="PS00154">
    <property type="entry name" value="ATPASE_E1_E2"/>
    <property type="match status" value="1"/>
</dbReference>
<keyword evidence="3 15" id="KW-0109">Calcium transport</keyword>
<dbReference type="SFLD" id="SFLDF00027">
    <property type="entry name" value="p-type_atpase"/>
    <property type="match status" value="1"/>
</dbReference>
<dbReference type="GO" id="GO:0016020">
    <property type="term" value="C:membrane"/>
    <property type="evidence" value="ECO:0007669"/>
    <property type="project" value="UniProtKB-SubCell"/>
</dbReference>
<evidence type="ECO:0000256" key="14">
    <source>
        <dbReference type="ARBA" id="ARBA00038148"/>
    </source>
</evidence>
<keyword evidence="13 15" id="KW-0472">Membrane</keyword>
<keyword evidence="9" id="KW-0460">Magnesium</keyword>
<feature type="transmembrane region" description="Helical" evidence="15">
    <location>
        <begin position="827"/>
        <end position="851"/>
    </location>
</feature>
<dbReference type="InterPro" id="IPR059000">
    <property type="entry name" value="ATPase_P-type_domA"/>
</dbReference>
<dbReference type="CDD" id="cd02083">
    <property type="entry name" value="P-type_ATPase_SERCA"/>
    <property type="match status" value="1"/>
</dbReference>
<dbReference type="GO" id="GO:0016887">
    <property type="term" value="F:ATP hydrolysis activity"/>
    <property type="evidence" value="ECO:0007669"/>
    <property type="project" value="InterPro"/>
</dbReference>
<evidence type="ECO:0000256" key="7">
    <source>
        <dbReference type="ARBA" id="ARBA00022837"/>
    </source>
</evidence>
<dbReference type="InterPro" id="IPR044492">
    <property type="entry name" value="P_typ_ATPase_HD_dom"/>
</dbReference>
<dbReference type="SUPFAM" id="SSF56784">
    <property type="entry name" value="HAD-like"/>
    <property type="match status" value="1"/>
</dbReference>
<dbReference type="SUPFAM" id="SSF81665">
    <property type="entry name" value="Calcium ATPase, transmembrane domain M"/>
    <property type="match status" value="1"/>
</dbReference>
<dbReference type="EC" id="7.2.2.10" evidence="15"/>
<comment type="function">
    <text evidence="15">Catalyzes the hydrolysis of ATP coupled with the transport of calcium.</text>
</comment>
<dbReference type="Pfam" id="PF00690">
    <property type="entry name" value="Cation_ATPase_N"/>
    <property type="match status" value="1"/>
</dbReference>
<keyword evidence="4 15" id="KW-0812">Transmembrane</keyword>
<dbReference type="FunFam" id="2.70.150.10:FF:000014">
    <property type="entry name" value="Calcium-transporting ATPase, putative"/>
    <property type="match status" value="1"/>
</dbReference>
<dbReference type="NCBIfam" id="TIGR01494">
    <property type="entry name" value="ATPase_P-type"/>
    <property type="match status" value="2"/>
</dbReference>
<evidence type="ECO:0000256" key="4">
    <source>
        <dbReference type="ARBA" id="ARBA00022692"/>
    </source>
</evidence>
<evidence type="ECO:0000256" key="11">
    <source>
        <dbReference type="ARBA" id="ARBA00022989"/>
    </source>
</evidence>
<name>A0A0F8VJY2_9EURO</name>
<comment type="similarity">
    <text evidence="14 15">Belongs to the cation transport ATPase (P-type) (TC 3.A.3) family.</text>
</comment>
<evidence type="ECO:0000259" key="16">
    <source>
        <dbReference type="SMART" id="SM00831"/>
    </source>
</evidence>
<dbReference type="InterPro" id="IPR006068">
    <property type="entry name" value="ATPase_P-typ_cation-transptr_C"/>
</dbReference>
<dbReference type="InterPro" id="IPR018303">
    <property type="entry name" value="ATPase_P-typ_P_site"/>
</dbReference>
<dbReference type="SFLD" id="SFLDG00002">
    <property type="entry name" value="C1.7:_P-type_atpase_like"/>
    <property type="match status" value="1"/>
</dbReference>
<accession>A0A0F8VJY2</accession>
<dbReference type="InterPro" id="IPR008250">
    <property type="entry name" value="ATPase_P-typ_transduc_dom_A_sf"/>
</dbReference>
<dbReference type="Gene3D" id="2.70.150.10">
    <property type="entry name" value="Calcium-transporting ATPase, cytoplasmic transduction domain A"/>
    <property type="match status" value="1"/>
</dbReference>
<dbReference type="Pfam" id="PF08282">
    <property type="entry name" value="Hydrolase_3"/>
    <property type="match status" value="1"/>
</dbReference>
<gene>
    <name evidence="17" type="ORF">ARAM_006793</name>
</gene>
<feature type="transmembrane region" description="Helical" evidence="15">
    <location>
        <begin position="890"/>
        <end position="910"/>
    </location>
</feature>
<dbReference type="InterPro" id="IPR001757">
    <property type="entry name" value="P_typ_ATPase"/>
</dbReference>
<dbReference type="Gene3D" id="1.20.1110.10">
    <property type="entry name" value="Calcium-transporting ATPase, transmembrane domain"/>
    <property type="match status" value="1"/>
</dbReference>
<feature type="transmembrane region" description="Helical" evidence="15">
    <location>
        <begin position="922"/>
        <end position="944"/>
    </location>
</feature>
<dbReference type="AlphaFoldDB" id="A0A0F8VJY2"/>
<dbReference type="Gene3D" id="3.40.50.1000">
    <property type="entry name" value="HAD superfamily/HAD-like"/>
    <property type="match status" value="1"/>
</dbReference>
<evidence type="ECO:0000256" key="3">
    <source>
        <dbReference type="ARBA" id="ARBA00022568"/>
    </source>
</evidence>
<keyword evidence="2 15" id="KW-0813">Transport</keyword>
<dbReference type="Pfam" id="PF00122">
    <property type="entry name" value="E1-E2_ATPase"/>
    <property type="match status" value="1"/>
</dbReference>
<dbReference type="InterPro" id="IPR005782">
    <property type="entry name" value="P-type_ATPase_IIA"/>
</dbReference>
<feature type="transmembrane region" description="Helical" evidence="15">
    <location>
        <begin position="84"/>
        <end position="103"/>
    </location>
</feature>
<dbReference type="PANTHER" id="PTHR42861">
    <property type="entry name" value="CALCIUM-TRANSPORTING ATPASE"/>
    <property type="match status" value="1"/>
</dbReference>
<protein>
    <recommendedName>
        <fullName evidence="15">Calcium-transporting ATPase</fullName>
        <ecNumber evidence="15">7.2.2.10</ecNumber>
    </recommendedName>
</protein>
<dbReference type="PRINTS" id="PR00119">
    <property type="entry name" value="CATATPASE"/>
</dbReference>
<evidence type="ECO:0000256" key="9">
    <source>
        <dbReference type="ARBA" id="ARBA00022842"/>
    </source>
</evidence>
<evidence type="ECO:0000256" key="1">
    <source>
        <dbReference type="ARBA" id="ARBA00004141"/>
    </source>
</evidence>
<keyword evidence="10" id="KW-1278">Translocase</keyword>
<dbReference type="InterPro" id="IPR023214">
    <property type="entry name" value="HAD_sf"/>
</dbReference>
<comment type="caution">
    <text evidence="17">The sequence shown here is derived from an EMBL/GenBank/DDBJ whole genome shotgun (WGS) entry which is preliminary data.</text>
</comment>
<keyword evidence="7 15" id="KW-0106">Calcium</keyword>
<keyword evidence="8 15" id="KW-0067">ATP-binding</keyword>
<dbReference type="FunFam" id="1.20.1110.10:FF:000037">
    <property type="entry name" value="Calcium-transporting ATPase, putative"/>
    <property type="match status" value="1"/>
</dbReference>
<keyword evidence="11 15" id="KW-1133">Transmembrane helix</keyword>
<evidence type="ECO:0000256" key="12">
    <source>
        <dbReference type="ARBA" id="ARBA00023065"/>
    </source>
</evidence>
<feature type="transmembrane region" description="Helical" evidence="15">
    <location>
        <begin position="950"/>
        <end position="974"/>
    </location>
</feature>
<dbReference type="SUPFAM" id="SSF81660">
    <property type="entry name" value="Metal cation-transporting ATPase, ATP-binding domain N"/>
    <property type="match status" value="1"/>
</dbReference>
<evidence type="ECO:0000256" key="8">
    <source>
        <dbReference type="ARBA" id="ARBA00022840"/>
    </source>
</evidence>
<evidence type="ECO:0000256" key="15">
    <source>
        <dbReference type="RuleBase" id="RU361146"/>
    </source>
</evidence>
<dbReference type="Pfam" id="PF00689">
    <property type="entry name" value="Cation_ATPase_C"/>
    <property type="match status" value="1"/>
</dbReference>
<dbReference type="Pfam" id="PF13246">
    <property type="entry name" value="Cation_ATPase"/>
    <property type="match status" value="1"/>
</dbReference>
<dbReference type="InterPro" id="IPR036412">
    <property type="entry name" value="HAD-like_sf"/>
</dbReference>
<dbReference type="GO" id="GO:0005524">
    <property type="term" value="F:ATP binding"/>
    <property type="evidence" value="ECO:0007669"/>
    <property type="project" value="UniProtKB-KW"/>
</dbReference>
<dbReference type="Gene3D" id="3.40.1110.10">
    <property type="entry name" value="Calcium-transporting ATPase, cytoplasmic domain N"/>
    <property type="match status" value="1"/>
</dbReference>
<dbReference type="InterPro" id="IPR023298">
    <property type="entry name" value="ATPase_P-typ_TM_dom_sf"/>
</dbReference>
<organism evidence="17 18">
    <name type="scientific">Aspergillus rambellii</name>
    <dbReference type="NCBI Taxonomy" id="308745"/>
    <lineage>
        <taxon>Eukaryota</taxon>
        <taxon>Fungi</taxon>
        <taxon>Dikarya</taxon>
        <taxon>Ascomycota</taxon>
        <taxon>Pezizomycotina</taxon>
        <taxon>Eurotiomycetes</taxon>
        <taxon>Eurotiomycetidae</taxon>
        <taxon>Eurotiales</taxon>
        <taxon>Aspergillaceae</taxon>
        <taxon>Aspergillus</taxon>
        <taxon>Aspergillus subgen. Nidulantes</taxon>
    </lineage>
</organism>
<comment type="catalytic activity">
    <reaction evidence="15">
        <text>Ca(2+)(in) + ATP + H2O = Ca(2+)(out) + ADP + phosphate + H(+)</text>
        <dbReference type="Rhea" id="RHEA:18105"/>
        <dbReference type="ChEBI" id="CHEBI:15377"/>
        <dbReference type="ChEBI" id="CHEBI:15378"/>
        <dbReference type="ChEBI" id="CHEBI:29108"/>
        <dbReference type="ChEBI" id="CHEBI:30616"/>
        <dbReference type="ChEBI" id="CHEBI:43474"/>
        <dbReference type="ChEBI" id="CHEBI:456216"/>
        <dbReference type="EC" id="7.2.2.10"/>
    </reaction>
</comment>
<feature type="transmembrane region" description="Helical" evidence="15">
    <location>
        <begin position="787"/>
        <end position="806"/>
    </location>
</feature>
<dbReference type="NCBIfam" id="TIGR01116">
    <property type="entry name" value="ATPase-IIA1_Ca"/>
    <property type="match status" value="1"/>
</dbReference>
<keyword evidence="18" id="KW-1185">Reference proteome</keyword>
<reference evidence="17 18" key="1">
    <citation type="submission" date="2015-02" db="EMBL/GenBank/DDBJ databases">
        <title>Draft Genome Sequences of Two Closely-Related Aflatoxigenic Aspergillus Species Obtained from the Cote d'Ivoire.</title>
        <authorList>
            <person name="Moore G.G."/>
            <person name="Beltz S.B."/>
            <person name="Mack B.M."/>
        </authorList>
    </citation>
    <scope>NUCLEOTIDE SEQUENCE [LARGE SCALE GENOMIC DNA]</scope>
    <source>
        <strain evidence="17 18">SRRC1468</strain>
    </source>
</reference>
<evidence type="ECO:0000256" key="2">
    <source>
        <dbReference type="ARBA" id="ARBA00022448"/>
    </source>
</evidence>
<feature type="transmembrane region" description="Helical" evidence="15">
    <location>
        <begin position="288"/>
        <end position="317"/>
    </location>
</feature>
<dbReference type="PRINTS" id="PR00121">
    <property type="entry name" value="NAKATPASE"/>
</dbReference>
<dbReference type="FunFam" id="3.40.50.1000:FF:000005">
    <property type="entry name" value="Calcium-transporting ATPase 1"/>
    <property type="match status" value="1"/>
</dbReference>
<keyword evidence="12 15" id="KW-0406">Ion transport</keyword>
<evidence type="ECO:0000256" key="5">
    <source>
        <dbReference type="ARBA" id="ARBA00022723"/>
    </source>
</evidence>
<feature type="domain" description="Cation-transporting P-type ATPase N-terminal" evidence="16">
    <location>
        <begin position="3"/>
        <end position="77"/>
    </location>
</feature>
<comment type="subcellular location">
    <subcellularLocation>
        <location evidence="1 15">Membrane</location>
        <topology evidence="1 15">Multi-pass membrane protein</topology>
    </subcellularLocation>
</comment>
<dbReference type="Proteomes" id="UP000034291">
    <property type="component" value="Unassembled WGS sequence"/>
</dbReference>
<dbReference type="SFLD" id="SFLDS00003">
    <property type="entry name" value="Haloacid_Dehalogenase"/>
    <property type="match status" value="1"/>
</dbReference>
<evidence type="ECO:0000256" key="6">
    <source>
        <dbReference type="ARBA" id="ARBA00022741"/>
    </source>
</evidence>
<dbReference type="SUPFAM" id="SSF81653">
    <property type="entry name" value="Calcium ATPase, transduction domain A"/>
    <property type="match status" value="1"/>
</dbReference>
<evidence type="ECO:0000256" key="13">
    <source>
        <dbReference type="ARBA" id="ARBA00023136"/>
    </source>
</evidence>
<dbReference type="OrthoDB" id="3352408at2759"/>
<dbReference type="FunFam" id="1.20.1110.10:FF:000027">
    <property type="entry name" value="Calcium-transporting ATPase, putative"/>
    <property type="match status" value="1"/>
</dbReference>
<dbReference type="STRING" id="308745.A0A0F8VJY2"/>
<dbReference type="EMBL" id="JZBS01001276">
    <property type="protein sequence ID" value="KKK23376.1"/>
    <property type="molecule type" value="Genomic_DNA"/>
</dbReference>